<dbReference type="AlphaFoldDB" id="A0A833H393"/>
<evidence type="ECO:0000256" key="1">
    <source>
        <dbReference type="SAM" id="Phobius"/>
    </source>
</evidence>
<sequence>MNEGLEPLHILPPLTLMILAAAFLFMLAVIALWILLYYLRNRRQTSPAVVASPQDVRERLREIDADASLSKDYRLSLHRLSEVMRRHLTRTTSFPFISSVSVEIRKAIPPEEPTTQFFEQVDGVRFDRRIPTEKDYRQSAEKATKLIGREGILRRLLRNVTGRHV</sequence>
<reference evidence="2 3" key="1">
    <citation type="submission" date="2019-10" db="EMBL/GenBank/DDBJ databases">
        <title>Extracellular Electron Transfer in a Candidatus Methanoperedens spp. Enrichment Culture.</title>
        <authorList>
            <person name="Berger S."/>
            <person name="Rangel Shaw D."/>
            <person name="Berben T."/>
            <person name="In 'T Zandt M."/>
            <person name="Frank J."/>
            <person name="Reimann J."/>
            <person name="Jetten M.S.M."/>
            <person name="Welte C.U."/>
        </authorList>
    </citation>
    <scope>NUCLEOTIDE SEQUENCE [LARGE SCALE GENOMIC DNA]</scope>
    <source>
        <strain evidence="2">SB12</strain>
    </source>
</reference>
<accession>A0A833H393</accession>
<keyword evidence="1" id="KW-0812">Transmembrane</keyword>
<protein>
    <submittedName>
        <fullName evidence="2">Uncharacterized protein</fullName>
    </submittedName>
</protein>
<proteinExistence type="predicted"/>
<dbReference type="EMBL" id="WBUI01000004">
    <property type="protein sequence ID" value="KAB2933977.1"/>
    <property type="molecule type" value="Genomic_DNA"/>
</dbReference>
<comment type="caution">
    <text evidence="2">The sequence shown here is derived from an EMBL/GenBank/DDBJ whole genome shotgun (WGS) entry which is preliminary data.</text>
</comment>
<organism evidence="2 3">
    <name type="scientific">Leptonema illini</name>
    <dbReference type="NCBI Taxonomy" id="183"/>
    <lineage>
        <taxon>Bacteria</taxon>
        <taxon>Pseudomonadati</taxon>
        <taxon>Spirochaetota</taxon>
        <taxon>Spirochaetia</taxon>
        <taxon>Leptospirales</taxon>
        <taxon>Leptospiraceae</taxon>
        <taxon>Leptonema</taxon>
    </lineage>
</organism>
<gene>
    <name evidence="2" type="ORF">F9K24_05790</name>
</gene>
<dbReference type="Proteomes" id="UP000460298">
    <property type="component" value="Unassembled WGS sequence"/>
</dbReference>
<keyword evidence="1" id="KW-0472">Membrane</keyword>
<evidence type="ECO:0000313" key="2">
    <source>
        <dbReference type="EMBL" id="KAB2933977.1"/>
    </source>
</evidence>
<evidence type="ECO:0000313" key="3">
    <source>
        <dbReference type="Proteomes" id="UP000460298"/>
    </source>
</evidence>
<name>A0A833H393_9LEPT</name>
<keyword evidence="1" id="KW-1133">Transmembrane helix</keyword>
<feature type="transmembrane region" description="Helical" evidence="1">
    <location>
        <begin position="16"/>
        <end position="39"/>
    </location>
</feature>